<evidence type="ECO:0000256" key="10">
    <source>
        <dbReference type="ARBA" id="ARBA00023295"/>
    </source>
</evidence>
<dbReference type="InterPro" id="IPR036282">
    <property type="entry name" value="Glutathione-S-Trfase_C_sf"/>
</dbReference>
<keyword evidence="10 12" id="KW-0326">Glycosidase</keyword>
<dbReference type="SFLD" id="SFLDG00358">
    <property type="entry name" value="Main_(cytGST)"/>
    <property type="match status" value="1"/>
</dbReference>
<dbReference type="InterPro" id="IPR048913">
    <property type="entry name" value="BetaGal_gal-bd"/>
</dbReference>
<dbReference type="PRINTS" id="PR00742">
    <property type="entry name" value="GLHYDRLASE35"/>
</dbReference>
<dbReference type="CDD" id="cd03185">
    <property type="entry name" value="GST_C_Tau"/>
    <property type="match status" value="1"/>
</dbReference>
<dbReference type="InterPro" id="IPR000922">
    <property type="entry name" value="Lectin_gal-bd_dom"/>
</dbReference>
<name>A0A7N2LWG5_QUELO</name>
<dbReference type="FunFam" id="2.60.120.260:FF:000076">
    <property type="entry name" value="Beta-galactosidase"/>
    <property type="match status" value="1"/>
</dbReference>
<evidence type="ECO:0000256" key="9">
    <source>
        <dbReference type="ARBA" id="ARBA00023180"/>
    </source>
</evidence>
<dbReference type="GO" id="GO:0004364">
    <property type="term" value="F:glutathione transferase activity"/>
    <property type="evidence" value="ECO:0007669"/>
    <property type="project" value="UniProtKB-EC"/>
</dbReference>
<dbReference type="FunFam" id="2.60.120.260:FF:000142">
    <property type="entry name" value="Beta-galactosidase"/>
    <property type="match status" value="1"/>
</dbReference>
<keyword evidence="7" id="KW-0732">Signal</keyword>
<dbReference type="Gene3D" id="2.60.120.260">
    <property type="entry name" value="Galactose-binding domain-like"/>
    <property type="match status" value="2"/>
</dbReference>
<dbReference type="Pfam" id="PF01301">
    <property type="entry name" value="Glyco_hydro_35"/>
    <property type="match status" value="1"/>
</dbReference>
<evidence type="ECO:0000313" key="18">
    <source>
        <dbReference type="Proteomes" id="UP000594261"/>
    </source>
</evidence>
<dbReference type="Gene3D" id="3.20.20.80">
    <property type="entry name" value="Glycosidases"/>
    <property type="match status" value="1"/>
</dbReference>
<dbReference type="InterPro" id="IPR041392">
    <property type="entry name" value="GHD"/>
</dbReference>
<dbReference type="FunFam" id="3.20.20.80:FF:000098">
    <property type="entry name" value="Beta-galactosidase"/>
    <property type="match status" value="1"/>
</dbReference>
<dbReference type="Proteomes" id="UP000594261">
    <property type="component" value="Chromosome 6"/>
</dbReference>
<dbReference type="InterPro" id="IPR045074">
    <property type="entry name" value="GST_C_Tau"/>
</dbReference>
<comment type="catalytic activity">
    <reaction evidence="11">
        <text>RX + glutathione = an S-substituted glutathione + a halide anion + H(+)</text>
        <dbReference type="Rhea" id="RHEA:16437"/>
        <dbReference type="ChEBI" id="CHEBI:15378"/>
        <dbReference type="ChEBI" id="CHEBI:16042"/>
        <dbReference type="ChEBI" id="CHEBI:17792"/>
        <dbReference type="ChEBI" id="CHEBI:57925"/>
        <dbReference type="ChEBI" id="CHEBI:90779"/>
        <dbReference type="EC" id="2.5.1.18"/>
    </reaction>
</comment>
<keyword evidence="8 12" id="KW-0378">Hydrolase</keyword>
<evidence type="ECO:0000256" key="3">
    <source>
        <dbReference type="ARBA" id="ARBA00009809"/>
    </source>
</evidence>
<dbReference type="SUPFAM" id="SSF47616">
    <property type="entry name" value="GST C-terminal domain-like"/>
    <property type="match status" value="1"/>
</dbReference>
<dbReference type="SUPFAM" id="SSF51445">
    <property type="entry name" value="(Trans)glycosidases"/>
    <property type="match status" value="1"/>
</dbReference>
<dbReference type="InterPro" id="IPR036249">
    <property type="entry name" value="Thioredoxin-like_sf"/>
</dbReference>
<dbReference type="SFLD" id="SFLDS00019">
    <property type="entry name" value="Glutathione_Transferase_(cytos"/>
    <property type="match status" value="1"/>
</dbReference>
<feature type="domain" description="GST N-terminal" evidence="15">
    <location>
        <begin position="1"/>
        <end position="40"/>
    </location>
</feature>
<dbReference type="InterPro" id="IPR010987">
    <property type="entry name" value="Glutathione-S-Trfase_C-like"/>
</dbReference>
<dbReference type="EMBL" id="LRBV02000006">
    <property type="status" value="NOT_ANNOTATED_CDS"/>
    <property type="molecule type" value="Genomic_DNA"/>
</dbReference>
<sequence>MLLQYNPVYKKVPVLVHGGKPIVESPIILEYIEETWPHNPLLPKDPYERALARFWIKFEADKNPIFAAFFRSTKEELDDQNAIKEIAEYLKILEEQALGDKKYFGGDNIGLVDITYGWLCHWFKSMEEMRGVKLLEPSTVPRLHAWAENFKQLPIIKENLPDYTQLLAHGKSFREKLSASDLPRVEISYDSNAIIINGERRVILSGSIHYPRSTVEMWPDLIQKAKDGGLDAIETYVFWDRHEPQRRKYDFSGNLDFIKFFKLVQEAGLYVVLRIGPYVCAEWNYGGFPMWLHNLQGVQLRTDNEVYKNEMQTFTTKIVNMCKQANLFAPQGGPIIITQIENEYGNIMGPYGEAGKSYIQWCAQMATSLNVSVPWIMCQQPDAPQSMINTCNGFYCHKFTPNNPKSPKMFTENWTGWFGNWGGKDPFRTAEDLAFSVARFFQLGGVFNNYYMYHGGTNFGRTAGGPYITTSYDYNAPLNEYGDFNQPKWGHLKDLHAAIKLGEKILTTGNRTDKQYGDGVYLSTYTNANNGSRFCFLSNSDTSKDANVDLQQDGKYFVPAWSVSILENCNKEVYNTAKVNAQTSIYVKKQASNSGGEPLSWMWAPEAMKDTLLGKGKFKASLLLEQKQTTVDSSDYLWYMTRVDMNDPSSSLKNVTLRVNTRGHVIHAFVNRKFVGSQWGTNGKYNFVFEKPVSLKQGANTITLLSATVGLQNYGSFFDTVPVGIVGGPVELIGGSTTWNISSNQWSYKVGLVGEAKQMYNPNKAHQKRWRTSQNVPVGKQLTWYKTTFKTPSGTDPVVVDLQGMGKGHAWVNGNSIGRFWPSFLADANGCSDSCDYRGEYKSDKCVSNCGNPSQRWYHVPRSFLNNDKNTLILFEEIGGNPQQVSFQTVTVGTVCGNAYEGHTLELSCQGGQTISEIKYASYGDPQGKCGSFKKGSWEASNSFSVVETACIGRESCSIPVSAATFQITNLGTGNGRLAVQAIC</sequence>
<dbReference type="OMA" id="IWILVIC"/>
<protein>
    <recommendedName>
        <fullName evidence="12">Beta-galactosidase</fullName>
        <ecNumber evidence="12">3.2.1.23</ecNumber>
    </recommendedName>
</protein>
<dbReference type="CDD" id="cd22842">
    <property type="entry name" value="Gal_Rha_Lectin_BGal"/>
    <property type="match status" value="1"/>
</dbReference>
<dbReference type="Gramene" id="QL06p022390:mrna">
    <property type="protein sequence ID" value="QL06p022390:mrna"/>
    <property type="gene ID" value="QL06p022390"/>
</dbReference>
<dbReference type="InterPro" id="IPR040079">
    <property type="entry name" value="Glutathione_S-Trfase"/>
</dbReference>
<dbReference type="FunFam" id="1.20.1050.10:FF:000012">
    <property type="entry name" value="Tau class glutathione S-transferase"/>
    <property type="match status" value="1"/>
</dbReference>
<evidence type="ECO:0000259" key="14">
    <source>
        <dbReference type="PROSITE" id="PS50228"/>
    </source>
</evidence>
<evidence type="ECO:0000256" key="7">
    <source>
        <dbReference type="ARBA" id="ARBA00022729"/>
    </source>
</evidence>
<feature type="domain" description="GST C-terminal" evidence="16">
    <location>
        <begin position="45"/>
        <end position="173"/>
    </location>
</feature>
<dbReference type="InterPro" id="IPR031330">
    <property type="entry name" value="Gly_Hdrlase_35_cat"/>
</dbReference>
<dbReference type="AlphaFoldDB" id="A0A7N2LWG5"/>
<feature type="domain" description="SUEL-type lectin" evidence="14">
    <location>
        <begin position="899"/>
        <end position="984"/>
    </location>
</feature>
<evidence type="ECO:0000256" key="4">
    <source>
        <dbReference type="ARBA" id="ARBA00022523"/>
    </source>
</evidence>
<dbReference type="Pfam" id="PF02140">
    <property type="entry name" value="SUEL_Lectin"/>
    <property type="match status" value="1"/>
</dbReference>
<dbReference type="Pfam" id="PF17834">
    <property type="entry name" value="GHD"/>
    <property type="match status" value="1"/>
</dbReference>
<dbReference type="InterPro" id="IPR008979">
    <property type="entry name" value="Galactose-bd-like_sf"/>
</dbReference>
<dbReference type="GO" id="GO:0004565">
    <property type="term" value="F:beta-galactosidase activity"/>
    <property type="evidence" value="ECO:0007669"/>
    <property type="project" value="UniProtKB-EC"/>
</dbReference>
<evidence type="ECO:0000259" key="15">
    <source>
        <dbReference type="PROSITE" id="PS50404"/>
    </source>
</evidence>
<evidence type="ECO:0000256" key="13">
    <source>
        <dbReference type="RuleBase" id="RU003679"/>
    </source>
</evidence>
<dbReference type="InterPro" id="IPR043159">
    <property type="entry name" value="Lectin_gal-bd_sf"/>
</dbReference>
<evidence type="ECO:0000256" key="11">
    <source>
        <dbReference type="ARBA" id="ARBA00047960"/>
    </source>
</evidence>
<evidence type="ECO:0000256" key="12">
    <source>
        <dbReference type="RuleBase" id="RU000675"/>
    </source>
</evidence>
<dbReference type="Pfam" id="PF02798">
    <property type="entry name" value="GST_N"/>
    <property type="match status" value="1"/>
</dbReference>
<dbReference type="PROSITE" id="PS01182">
    <property type="entry name" value="GLYCOSYL_HYDROL_F35"/>
    <property type="match status" value="1"/>
</dbReference>
<keyword evidence="18" id="KW-1185">Reference proteome</keyword>
<accession>A0A7N2LWG5</accession>
<dbReference type="PANTHER" id="PTHR23421">
    <property type="entry name" value="BETA-GALACTOSIDASE RELATED"/>
    <property type="match status" value="1"/>
</dbReference>
<dbReference type="InterPro" id="IPR017853">
    <property type="entry name" value="GH"/>
</dbReference>
<evidence type="ECO:0000256" key="1">
    <source>
        <dbReference type="ARBA" id="ARBA00001412"/>
    </source>
</evidence>
<keyword evidence="5" id="KW-0964">Secreted</keyword>
<evidence type="ECO:0000256" key="8">
    <source>
        <dbReference type="ARBA" id="ARBA00022801"/>
    </source>
</evidence>
<dbReference type="GO" id="GO:0005975">
    <property type="term" value="P:carbohydrate metabolic process"/>
    <property type="evidence" value="ECO:0007669"/>
    <property type="project" value="InterPro"/>
</dbReference>
<dbReference type="InterPro" id="IPR045073">
    <property type="entry name" value="Omega/Tau-like"/>
</dbReference>
<keyword evidence="4" id="KW-0052">Apoplast</keyword>
<organism evidence="17 18">
    <name type="scientific">Quercus lobata</name>
    <name type="common">Valley oak</name>
    <dbReference type="NCBI Taxonomy" id="97700"/>
    <lineage>
        <taxon>Eukaryota</taxon>
        <taxon>Viridiplantae</taxon>
        <taxon>Streptophyta</taxon>
        <taxon>Embryophyta</taxon>
        <taxon>Tracheophyta</taxon>
        <taxon>Spermatophyta</taxon>
        <taxon>Magnoliopsida</taxon>
        <taxon>eudicotyledons</taxon>
        <taxon>Gunneridae</taxon>
        <taxon>Pentapetalae</taxon>
        <taxon>rosids</taxon>
        <taxon>fabids</taxon>
        <taxon>Fagales</taxon>
        <taxon>Fagaceae</taxon>
        <taxon>Quercus</taxon>
    </lineage>
</organism>
<dbReference type="Pfam" id="PF13410">
    <property type="entry name" value="GST_C_2"/>
    <property type="match status" value="1"/>
</dbReference>
<dbReference type="InterPro" id="IPR004045">
    <property type="entry name" value="Glutathione_S-Trfase_N"/>
</dbReference>
<dbReference type="GO" id="GO:0030246">
    <property type="term" value="F:carbohydrate binding"/>
    <property type="evidence" value="ECO:0007669"/>
    <property type="project" value="InterPro"/>
</dbReference>
<dbReference type="SFLD" id="SFLDG01152">
    <property type="entry name" value="Main.3:_Omega-_and_Tau-like"/>
    <property type="match status" value="1"/>
</dbReference>
<dbReference type="GO" id="GO:0006749">
    <property type="term" value="P:glutathione metabolic process"/>
    <property type="evidence" value="ECO:0007669"/>
    <property type="project" value="InterPro"/>
</dbReference>
<dbReference type="Pfam" id="PF21467">
    <property type="entry name" value="BetaGal_gal-bd"/>
    <property type="match status" value="1"/>
</dbReference>
<comment type="subcellular location">
    <subcellularLocation>
        <location evidence="2">Secreted</location>
        <location evidence="2">Extracellular space</location>
        <location evidence="2">Apoplast</location>
    </subcellularLocation>
</comment>
<evidence type="ECO:0000259" key="16">
    <source>
        <dbReference type="PROSITE" id="PS50405"/>
    </source>
</evidence>
<reference evidence="17 18" key="1">
    <citation type="journal article" date="2016" name="G3 (Bethesda)">
        <title>First Draft Assembly and Annotation of the Genome of a California Endemic Oak Quercus lobata Nee (Fagaceae).</title>
        <authorList>
            <person name="Sork V.L."/>
            <person name="Fitz-Gibbon S.T."/>
            <person name="Puiu D."/>
            <person name="Crepeau M."/>
            <person name="Gugger P.F."/>
            <person name="Sherman R."/>
            <person name="Stevens K."/>
            <person name="Langley C.H."/>
            <person name="Pellegrini M."/>
            <person name="Salzberg S.L."/>
        </authorList>
    </citation>
    <scope>NUCLEOTIDE SEQUENCE [LARGE SCALE GENOMIC DNA]</scope>
    <source>
        <strain evidence="17 18">cv. SW786</strain>
    </source>
</reference>
<dbReference type="InParanoid" id="A0A7N2LWG5"/>
<evidence type="ECO:0000256" key="2">
    <source>
        <dbReference type="ARBA" id="ARBA00004271"/>
    </source>
</evidence>
<dbReference type="Gene3D" id="2.60.120.740">
    <property type="match status" value="1"/>
</dbReference>
<dbReference type="InterPro" id="IPR001944">
    <property type="entry name" value="Glycoside_Hdrlase_35"/>
</dbReference>
<comment type="catalytic activity">
    <reaction evidence="1 12">
        <text>Hydrolysis of terminal non-reducing beta-D-galactose residues in beta-D-galactosides.</text>
        <dbReference type="EC" id="3.2.1.23"/>
    </reaction>
</comment>
<dbReference type="SUPFAM" id="SSF49785">
    <property type="entry name" value="Galactose-binding domain-like"/>
    <property type="match status" value="2"/>
</dbReference>
<reference evidence="17" key="2">
    <citation type="submission" date="2021-01" db="UniProtKB">
        <authorList>
            <consortium name="EnsemblPlants"/>
        </authorList>
    </citation>
    <scope>IDENTIFICATION</scope>
</reference>
<dbReference type="EnsemblPlants" id="QL06p022390:mrna">
    <property type="protein sequence ID" value="QL06p022390:mrna"/>
    <property type="gene ID" value="QL06p022390"/>
</dbReference>
<dbReference type="PROSITE" id="PS50405">
    <property type="entry name" value="GST_CTER"/>
    <property type="match status" value="1"/>
</dbReference>
<dbReference type="Gene3D" id="1.20.1050.10">
    <property type="match status" value="1"/>
</dbReference>
<dbReference type="InterPro" id="IPR019801">
    <property type="entry name" value="Glyco_hydro_35_CS"/>
</dbReference>
<comment type="similarity">
    <text evidence="3 13">Belongs to the glycosyl hydrolase 35 family.</text>
</comment>
<keyword evidence="9" id="KW-0325">Glycoprotein</keyword>
<proteinExistence type="inferred from homology"/>
<dbReference type="Gene3D" id="3.40.30.10">
    <property type="entry name" value="Glutaredoxin"/>
    <property type="match status" value="1"/>
</dbReference>
<keyword evidence="6" id="KW-0808">Transferase</keyword>
<dbReference type="PROSITE" id="PS50228">
    <property type="entry name" value="SUEL_LECTIN"/>
    <property type="match status" value="1"/>
</dbReference>
<dbReference type="SUPFAM" id="SSF52833">
    <property type="entry name" value="Thioredoxin-like"/>
    <property type="match status" value="1"/>
</dbReference>
<dbReference type="EC" id="3.2.1.23" evidence="12"/>
<dbReference type="PROSITE" id="PS50404">
    <property type="entry name" value="GST_NTER"/>
    <property type="match status" value="1"/>
</dbReference>
<evidence type="ECO:0000256" key="6">
    <source>
        <dbReference type="ARBA" id="ARBA00022679"/>
    </source>
</evidence>
<dbReference type="GO" id="GO:0048046">
    <property type="term" value="C:apoplast"/>
    <property type="evidence" value="ECO:0007669"/>
    <property type="project" value="UniProtKB-SubCell"/>
</dbReference>
<evidence type="ECO:0000313" key="17">
    <source>
        <dbReference type="EnsemblPlants" id="QL06p022390:mrna"/>
    </source>
</evidence>
<evidence type="ECO:0000256" key="5">
    <source>
        <dbReference type="ARBA" id="ARBA00022525"/>
    </source>
</evidence>